<dbReference type="Gene3D" id="3.60.40.10">
    <property type="entry name" value="PPM-type phosphatase domain"/>
    <property type="match status" value="1"/>
</dbReference>
<gene>
    <name evidence="3" type="primary">rsbU</name>
    <name evidence="3" type="ORF">BN1048_02070</name>
</gene>
<dbReference type="InterPro" id="IPR001932">
    <property type="entry name" value="PPM-type_phosphatase-like_dom"/>
</dbReference>
<dbReference type="InterPro" id="IPR036457">
    <property type="entry name" value="PPM-type-like_dom_sf"/>
</dbReference>
<dbReference type="GO" id="GO:0016791">
    <property type="term" value="F:phosphatase activity"/>
    <property type="evidence" value="ECO:0007669"/>
    <property type="project" value="TreeGrafter"/>
</dbReference>
<evidence type="ECO:0000259" key="2">
    <source>
        <dbReference type="PROSITE" id="PS51746"/>
    </source>
</evidence>
<dbReference type="PANTHER" id="PTHR43156:SF15">
    <property type="entry name" value="PHOSPHOSERINE PHOSPHATASE RSBU"/>
    <property type="match status" value="1"/>
</dbReference>
<dbReference type="STRING" id="1461582.BN1048_02070"/>
<dbReference type="Pfam" id="PF07228">
    <property type="entry name" value="SpoIIE"/>
    <property type="match status" value="1"/>
</dbReference>
<dbReference type="PANTHER" id="PTHR43156">
    <property type="entry name" value="STAGE II SPORULATION PROTEIN E-RELATED"/>
    <property type="match status" value="1"/>
</dbReference>
<dbReference type="SUPFAM" id="SSF101215">
    <property type="entry name" value="KaiA/RbsU domain"/>
    <property type="match status" value="1"/>
</dbReference>
<dbReference type="InterPro" id="IPR014787">
    <property type="entry name" value="PSer_Pase_RsbU_N"/>
</dbReference>
<name>A0A078MB11_9STAP</name>
<accession>A0A078MB11</accession>
<keyword evidence="1" id="KW-0378">Hydrolase</keyword>
<dbReference type="SUPFAM" id="SSF81606">
    <property type="entry name" value="PP2C-like"/>
    <property type="match status" value="1"/>
</dbReference>
<protein>
    <submittedName>
        <fullName evidence="3">Phosphoserine phosphatase RsbU</fullName>
    </submittedName>
</protein>
<dbReference type="Proteomes" id="UP000044136">
    <property type="component" value="Unassembled WGS sequence"/>
</dbReference>
<reference evidence="3 4" key="1">
    <citation type="submission" date="2014-07" db="EMBL/GenBank/DDBJ databases">
        <authorList>
            <person name="Urmite Genomes Urmite Genomes"/>
        </authorList>
    </citation>
    <scope>NUCLEOTIDE SEQUENCE [LARGE SCALE GENOMIC DNA]</scope>
    <source>
        <strain evidence="3 4">13MG44_air</strain>
    </source>
</reference>
<organism evidence="3 4">
    <name type="scientific">Jeotgalicoccus saudimassiliensis</name>
    <dbReference type="NCBI Taxonomy" id="1461582"/>
    <lineage>
        <taxon>Bacteria</taxon>
        <taxon>Bacillati</taxon>
        <taxon>Bacillota</taxon>
        <taxon>Bacilli</taxon>
        <taxon>Bacillales</taxon>
        <taxon>Staphylococcaceae</taxon>
        <taxon>Jeotgalicoccus</taxon>
    </lineage>
</organism>
<dbReference type="RefSeq" id="WP_052108968.1">
    <property type="nucleotide sequence ID" value="NZ_CCSE01000001.1"/>
</dbReference>
<dbReference type="FunFam" id="3.60.40.10:FF:000045">
    <property type="entry name" value="Stage II sporulation protein E"/>
    <property type="match status" value="1"/>
</dbReference>
<dbReference type="AlphaFoldDB" id="A0A078MB11"/>
<evidence type="ECO:0000313" key="3">
    <source>
        <dbReference type="EMBL" id="CEA03399.1"/>
    </source>
</evidence>
<dbReference type="Pfam" id="PF08673">
    <property type="entry name" value="RsbU_N"/>
    <property type="match status" value="1"/>
</dbReference>
<feature type="domain" description="PPM-type phosphatase" evidence="2">
    <location>
        <begin position="124"/>
        <end position="335"/>
    </location>
</feature>
<sequence>MTYIDDMVDEYKSLVVEYIKSGNEDELAGTAHDFSEKAIDLDVSPDEMVALHIELVSAIPLTEYEEVKASLDVLQEIMIRFGFTYKDYKAMLNKMERHDQEMDVAASLQETMLKTAIPAIENVELGAISVPARKVSGDYFNIIEHNDGKMTFAVADVIGKGIPAAIAMSMLKFGMDLTSSSSPPSKSLKRLNELVEKNVNKNMFVTMFYGLYDFNDQSLCFSSAGHEPAFLYHYEEDEFEELDGKGLVLGVMRDTEYEEVSTKLEKNDMLFIFTDGVSELRKHDGTFINMEDIKEMIREARDQHPQDIVQYIYEALTRMRNQNYKDDLTMFIIKNKSDN</sequence>
<dbReference type="OrthoDB" id="311592at2"/>
<proteinExistence type="predicted"/>
<dbReference type="eggNOG" id="COG2208">
    <property type="taxonomic scope" value="Bacteria"/>
</dbReference>
<dbReference type="PROSITE" id="PS51746">
    <property type="entry name" value="PPM_2"/>
    <property type="match status" value="1"/>
</dbReference>
<dbReference type="Gene3D" id="1.10.1240.30">
    <property type="entry name" value="KaiA/RbsU domain"/>
    <property type="match status" value="1"/>
</dbReference>
<dbReference type="InterPro" id="IPR052016">
    <property type="entry name" value="Bact_Sigma-Reg"/>
</dbReference>
<evidence type="ECO:0000256" key="1">
    <source>
        <dbReference type="ARBA" id="ARBA00022801"/>
    </source>
</evidence>
<dbReference type="HOGENOM" id="CLU_000445_43_1_9"/>
<evidence type="ECO:0000313" key="4">
    <source>
        <dbReference type="Proteomes" id="UP000044136"/>
    </source>
</evidence>
<keyword evidence="4" id="KW-1185">Reference proteome</keyword>
<dbReference type="EMBL" id="CCSE01000001">
    <property type="protein sequence ID" value="CEA03399.1"/>
    <property type="molecule type" value="Genomic_DNA"/>
</dbReference>
<dbReference type="SMART" id="SM00331">
    <property type="entry name" value="PP2C_SIG"/>
    <property type="match status" value="1"/>
</dbReference>
<dbReference type="InterPro" id="IPR017944">
    <property type="entry name" value="KaiA/RbsU_helical_domain_sf"/>
</dbReference>